<dbReference type="Pfam" id="PF14402">
    <property type="entry name" value="7TM_transglut"/>
    <property type="match status" value="1"/>
</dbReference>
<evidence type="ECO:0000313" key="5">
    <source>
        <dbReference type="Proteomes" id="UP000178659"/>
    </source>
</evidence>
<feature type="transmembrane region" description="Helical" evidence="1">
    <location>
        <begin position="161"/>
        <end position="183"/>
    </location>
</feature>
<gene>
    <name evidence="4" type="ORF">A3A77_00485</name>
</gene>
<feature type="transmembrane region" description="Helical" evidence="1">
    <location>
        <begin position="189"/>
        <end position="207"/>
    </location>
</feature>
<protein>
    <recommendedName>
        <fullName evidence="3">7 transmembrane helices usually fused to an inactive transglutaminase domain-containing protein</fullName>
    </recommendedName>
</protein>
<accession>A0A1G1VBQ6</accession>
<dbReference type="InterPro" id="IPR025840">
    <property type="entry name" value="7TM_transglut"/>
</dbReference>
<evidence type="ECO:0000313" key="4">
    <source>
        <dbReference type="EMBL" id="OGY12751.1"/>
    </source>
</evidence>
<feature type="transmembrane region" description="Helical" evidence="1">
    <location>
        <begin position="252"/>
        <end position="273"/>
    </location>
</feature>
<keyword evidence="2" id="KW-0732">Signal</keyword>
<dbReference type="EMBL" id="MHCC01000025">
    <property type="protein sequence ID" value="OGY12751.1"/>
    <property type="molecule type" value="Genomic_DNA"/>
</dbReference>
<feature type="signal peptide" evidence="2">
    <location>
        <begin position="1"/>
        <end position="24"/>
    </location>
</feature>
<comment type="caution">
    <text evidence="4">The sequence shown here is derived from an EMBL/GenBank/DDBJ whole genome shotgun (WGS) entry which is preliminary data.</text>
</comment>
<feature type="transmembrane region" description="Helical" evidence="1">
    <location>
        <begin position="79"/>
        <end position="99"/>
    </location>
</feature>
<feature type="chain" id="PRO_5009580986" description="7 transmembrane helices usually fused to an inactive transglutaminase domain-containing protein" evidence="2">
    <location>
        <begin position="25"/>
        <end position="285"/>
    </location>
</feature>
<keyword evidence="1" id="KW-1133">Transmembrane helix</keyword>
<dbReference type="AlphaFoldDB" id="A0A1G1VBQ6"/>
<feature type="transmembrane region" description="Helical" evidence="1">
    <location>
        <begin position="131"/>
        <end position="149"/>
    </location>
</feature>
<evidence type="ECO:0000256" key="1">
    <source>
        <dbReference type="SAM" id="Phobius"/>
    </source>
</evidence>
<evidence type="ECO:0000256" key="2">
    <source>
        <dbReference type="SAM" id="SignalP"/>
    </source>
</evidence>
<organism evidence="4 5">
    <name type="scientific">Candidatus Blackburnbacteria bacterium RIFCSPLOWO2_01_FULL_40_20</name>
    <dbReference type="NCBI Taxonomy" id="1797519"/>
    <lineage>
        <taxon>Bacteria</taxon>
        <taxon>Candidatus Blackburniibacteriota</taxon>
    </lineage>
</organism>
<feature type="domain" description="7 transmembrane helices usually fused to an inactive transglutaminase" evidence="3">
    <location>
        <begin position="88"/>
        <end position="281"/>
    </location>
</feature>
<dbReference type="Proteomes" id="UP000178659">
    <property type="component" value="Unassembled WGS sequence"/>
</dbReference>
<sequence>MFKKTILFFVLVSLLFLGGNVVHAQTQDATQLVLDQVKPLSRSHREEGLIELKSLLNEQELGAPLFNPLKYTIRTGVNSGMPIDTVVLLLLLPVVAAVISAARHLVGIQGFGILLPAALSVSFVATGPVVGIGLFLVIVFISTAFRIILRKLKVKLQYLPRMSLILWLVVLGMIGILFSGPLLAKYPDIVNISIFPVLILVLLAEDFARVQLGKSVRVAISLTSETLFLALMSFAILQLEAIQRFALLNPEILFITVAIFDIFLGRYAGLRLLELWRFRKLILSK</sequence>
<proteinExistence type="predicted"/>
<keyword evidence="1" id="KW-0812">Transmembrane</keyword>
<reference evidence="4 5" key="1">
    <citation type="journal article" date="2016" name="Nat. Commun.">
        <title>Thousands of microbial genomes shed light on interconnected biogeochemical processes in an aquifer system.</title>
        <authorList>
            <person name="Anantharaman K."/>
            <person name="Brown C.T."/>
            <person name="Hug L.A."/>
            <person name="Sharon I."/>
            <person name="Castelle C.J."/>
            <person name="Probst A.J."/>
            <person name="Thomas B.C."/>
            <person name="Singh A."/>
            <person name="Wilkins M.J."/>
            <person name="Karaoz U."/>
            <person name="Brodie E.L."/>
            <person name="Williams K.H."/>
            <person name="Hubbard S.S."/>
            <person name="Banfield J.F."/>
        </authorList>
    </citation>
    <scope>NUCLEOTIDE SEQUENCE [LARGE SCALE GENOMIC DNA]</scope>
</reference>
<evidence type="ECO:0000259" key="3">
    <source>
        <dbReference type="Pfam" id="PF14402"/>
    </source>
</evidence>
<keyword evidence="1" id="KW-0472">Membrane</keyword>
<name>A0A1G1VBQ6_9BACT</name>